<reference evidence="2" key="1">
    <citation type="submission" date="2021-06" db="EMBL/GenBank/DDBJ databases">
        <title>Genome Sequence of Mortierella hyaline Strain SCG-10, a Cold-Adapted, Nitrate-Reducing Fungus Isolated from Soil in Minnesota, USA.</title>
        <authorList>
            <person name="Aldossari N."/>
        </authorList>
    </citation>
    <scope>NUCLEOTIDE SEQUENCE</scope>
    <source>
        <strain evidence="2">SCG-10</strain>
    </source>
</reference>
<evidence type="ECO:0000313" key="3">
    <source>
        <dbReference type="Proteomes" id="UP000707451"/>
    </source>
</evidence>
<feature type="compositionally biased region" description="Basic and acidic residues" evidence="1">
    <location>
        <begin position="23"/>
        <end position="32"/>
    </location>
</feature>
<accession>A0A9P8BNS8</accession>
<gene>
    <name evidence="2" type="ORF">KI688_005293</name>
</gene>
<dbReference type="EMBL" id="JAHRHY010000019">
    <property type="protein sequence ID" value="KAG9062378.1"/>
    <property type="molecule type" value="Genomic_DNA"/>
</dbReference>
<protein>
    <submittedName>
        <fullName evidence="2">Uncharacterized protein</fullName>
    </submittedName>
</protein>
<evidence type="ECO:0000256" key="1">
    <source>
        <dbReference type="SAM" id="MobiDB-lite"/>
    </source>
</evidence>
<proteinExistence type="predicted"/>
<sequence length="73" mass="8218">MQILFCYPHGSKASPYKATSGQESKRPGTDRLSREMVTPIGRLTDFENQSGIANVGDFLDRFLIFRTDFSSID</sequence>
<evidence type="ECO:0000313" key="2">
    <source>
        <dbReference type="EMBL" id="KAG9062378.1"/>
    </source>
</evidence>
<name>A0A9P8BNS8_9FUNG</name>
<keyword evidence="3" id="KW-1185">Reference proteome</keyword>
<feature type="region of interest" description="Disordered" evidence="1">
    <location>
        <begin position="7"/>
        <end position="32"/>
    </location>
</feature>
<dbReference type="AlphaFoldDB" id="A0A9P8BNS8"/>
<comment type="caution">
    <text evidence="2">The sequence shown here is derived from an EMBL/GenBank/DDBJ whole genome shotgun (WGS) entry which is preliminary data.</text>
</comment>
<dbReference type="Proteomes" id="UP000707451">
    <property type="component" value="Unassembled WGS sequence"/>
</dbReference>
<organism evidence="2 3">
    <name type="scientific">Linnemannia hyalina</name>
    <dbReference type="NCBI Taxonomy" id="64524"/>
    <lineage>
        <taxon>Eukaryota</taxon>
        <taxon>Fungi</taxon>
        <taxon>Fungi incertae sedis</taxon>
        <taxon>Mucoromycota</taxon>
        <taxon>Mortierellomycotina</taxon>
        <taxon>Mortierellomycetes</taxon>
        <taxon>Mortierellales</taxon>
        <taxon>Mortierellaceae</taxon>
        <taxon>Linnemannia</taxon>
    </lineage>
</organism>